<dbReference type="HOGENOM" id="CLU_005663_0_0_1"/>
<feature type="compositionally biased region" description="Polar residues" evidence="1">
    <location>
        <begin position="134"/>
        <end position="185"/>
    </location>
</feature>
<dbReference type="CDD" id="cd12148">
    <property type="entry name" value="fungal_TF_MHR"/>
    <property type="match status" value="1"/>
</dbReference>
<feature type="domain" description="Zn(2)-C6 fungal-type" evidence="2">
    <location>
        <begin position="20"/>
        <end position="56"/>
    </location>
</feature>
<evidence type="ECO:0000313" key="4">
    <source>
        <dbReference type="Proteomes" id="UP000002258"/>
    </source>
</evidence>
<feature type="non-terminal residue" evidence="3">
    <location>
        <position position="1"/>
    </location>
</feature>
<reference evidence="3 4" key="1">
    <citation type="journal article" date="2007" name="Nat. Biotechnol.">
        <title>Genome sequence of the lignocellulose-bioconverting and xylose-fermenting yeast Pichia stipitis.</title>
        <authorList>
            <person name="Jeffries T.W."/>
            <person name="Grigoriev I.V."/>
            <person name="Grimwood J."/>
            <person name="Laplaza J.M."/>
            <person name="Aerts A."/>
            <person name="Salamov A."/>
            <person name="Schmutz J."/>
            <person name="Lindquist E."/>
            <person name="Dehal P."/>
            <person name="Shapiro H."/>
            <person name="Jin Y.S."/>
            <person name="Passoth V."/>
            <person name="Richardson P.M."/>
        </authorList>
    </citation>
    <scope>NUCLEOTIDE SEQUENCE [LARGE SCALE GENOMIC DNA]</scope>
    <source>
        <strain evidence="4">ATCC 58785 / CBS 6054 / NBRC 10063 / NRRL Y-11545</strain>
    </source>
</reference>
<evidence type="ECO:0000256" key="1">
    <source>
        <dbReference type="SAM" id="MobiDB-lite"/>
    </source>
</evidence>
<keyword evidence="4" id="KW-1185">Reference proteome</keyword>
<dbReference type="GeneID" id="4840363"/>
<dbReference type="Pfam" id="PF00172">
    <property type="entry name" value="Zn_clus"/>
    <property type="match status" value="1"/>
</dbReference>
<protein>
    <recommendedName>
        <fullName evidence="2">Zn(2)-C6 fungal-type domain-containing protein</fullName>
    </recommendedName>
</protein>
<dbReference type="FunCoup" id="A3LXH0">
    <property type="interactions" value="350"/>
</dbReference>
<accession>A3LXH0</accession>
<dbReference type="PROSITE" id="PS50048">
    <property type="entry name" value="ZN2_CY6_FUNGAL_2"/>
    <property type="match status" value="1"/>
</dbReference>
<feature type="compositionally biased region" description="Low complexity" evidence="1">
    <location>
        <begin position="262"/>
        <end position="284"/>
    </location>
</feature>
<name>A3LXH0_PICST</name>
<dbReference type="RefSeq" id="XP_001385485.2">
    <property type="nucleotide sequence ID" value="XM_001385448.1"/>
</dbReference>
<dbReference type="OMA" id="WEAGRHS"/>
<dbReference type="InterPro" id="IPR001138">
    <property type="entry name" value="Zn2Cys6_DnaBD"/>
</dbReference>
<dbReference type="Gene3D" id="4.10.240.10">
    <property type="entry name" value="Zn(2)-C6 fungal-type DNA-binding domain"/>
    <property type="match status" value="1"/>
</dbReference>
<dbReference type="PANTHER" id="PTHR31644">
    <property type="entry name" value="TRANSCRIPTIONAL ACTIVATOR ARO80-RELATED"/>
    <property type="match status" value="1"/>
</dbReference>
<feature type="region of interest" description="Disordered" evidence="1">
    <location>
        <begin position="219"/>
        <end position="297"/>
    </location>
</feature>
<dbReference type="GO" id="GO:0045944">
    <property type="term" value="P:positive regulation of transcription by RNA polymerase II"/>
    <property type="evidence" value="ECO:0007669"/>
    <property type="project" value="EnsemblFungi"/>
</dbReference>
<dbReference type="EMBL" id="CP000500">
    <property type="protein sequence ID" value="ABN67456.2"/>
    <property type="molecule type" value="Genomic_DNA"/>
</dbReference>
<proteinExistence type="predicted"/>
<dbReference type="CDD" id="cd00067">
    <property type="entry name" value="GAL4"/>
    <property type="match status" value="1"/>
</dbReference>
<dbReference type="SUPFAM" id="SSF57701">
    <property type="entry name" value="Zn2/Cys6 DNA-binding domain"/>
    <property type="match status" value="1"/>
</dbReference>
<dbReference type="PROSITE" id="PS00463">
    <property type="entry name" value="ZN2_CY6_FUNGAL_1"/>
    <property type="match status" value="1"/>
</dbReference>
<evidence type="ECO:0000259" key="2">
    <source>
        <dbReference type="PROSITE" id="PS50048"/>
    </source>
</evidence>
<gene>
    <name evidence="3" type="ORF">PICST_61599</name>
</gene>
<dbReference type="AlphaFoldDB" id="A3LXH0"/>
<feature type="compositionally biased region" description="Polar residues" evidence="1">
    <location>
        <begin position="224"/>
        <end position="261"/>
    </location>
</feature>
<dbReference type="eggNOG" id="ENOG502QQTI">
    <property type="taxonomic scope" value="Eukaryota"/>
</dbReference>
<dbReference type="PANTHER" id="PTHR31644:SF2">
    <property type="entry name" value="TRANSCRIPTIONAL ACTIVATOR ARO80-RELATED"/>
    <property type="match status" value="1"/>
</dbReference>
<dbReference type="GO" id="GO:0005634">
    <property type="term" value="C:nucleus"/>
    <property type="evidence" value="ECO:0007669"/>
    <property type="project" value="EnsemblFungi"/>
</dbReference>
<dbReference type="Proteomes" id="UP000002258">
    <property type="component" value="Chromosome 6"/>
</dbReference>
<dbReference type="STRING" id="322104.A3LXH0"/>
<dbReference type="GO" id="GO:0009074">
    <property type="term" value="P:aromatic amino acid family catabolic process"/>
    <property type="evidence" value="ECO:0007669"/>
    <property type="project" value="EnsemblFungi"/>
</dbReference>
<feature type="compositionally biased region" description="Low complexity" evidence="1">
    <location>
        <begin position="96"/>
        <end position="108"/>
    </location>
</feature>
<organism evidence="3 4">
    <name type="scientific">Scheffersomyces stipitis (strain ATCC 58785 / CBS 6054 / NBRC 10063 / NRRL Y-11545)</name>
    <name type="common">Yeast</name>
    <name type="synonym">Pichia stipitis</name>
    <dbReference type="NCBI Taxonomy" id="322104"/>
    <lineage>
        <taxon>Eukaryota</taxon>
        <taxon>Fungi</taxon>
        <taxon>Dikarya</taxon>
        <taxon>Ascomycota</taxon>
        <taxon>Saccharomycotina</taxon>
        <taxon>Pichiomycetes</taxon>
        <taxon>Debaryomycetaceae</taxon>
        <taxon>Scheffersomyces</taxon>
    </lineage>
</organism>
<dbReference type="OrthoDB" id="2262349at2759"/>
<sequence>EPFNSGSGSAHSKLRRNYRACLNCRVRKVKCDLGPVDNPREGKCARCLRERKDCVFVESKRGGTANVVSGRKRRKRSESNVLARGVSGSPEGNYTLSEQSSRSSSNNLYNQRSQYPILNQEFNNQMPQMPKLPSVNSILNSRSSGTSLAQPQVSVNEKSSVTPQPEATESQNNDSKNNGPSNHFSTMEGALVFLAKAAGTIAKADERDNIDGRAKQEQIEARISHSNSHSQTPTEIMDRNQASSMPGSRSDPGSNMASILNSGTSSSVEQPSVSSETRKSSSTVPAYIKPTTEAGKRMTMPAAENGYSVRPRASNKLSSIEYIGGPNGILSEDEAERLIHLFFTVMHPYFPHLPKFLHSPKILSGYPILLCAILTIASRYHTFENNVGTTGGVPRNIEVHDRLWLYVQRLISQTVWAEASTRSIGTIFAFLLFTEWNPRAIHWRWSDYANKAEENNDTDSGLSGFSAETGGANIASKNDEPNMAGLGAMRRSYRMAWMLIGSSVRLAQDMGFMEISPKTFIATHVAEINSVMNISRSSMLAHSLAEVDLDEDEISEEDMEQDEDDDDKILKMSEEDLKRLSSEHVLKFTLSQKAQIELLQIISLGHESLYGYKAQLGNMNQRQNLSILNIISPMINNWGRKYKQFLVASNKLLRITNIQQHWYNPSSKIAKEISEAIERESLIFEFNYVKLYIYSLALSPSPRAKYEQRRNRKGKATLKLDEISKSAKYIEQAFKSANEMLLVAHRVHKLKMLRFMPVRWLTRMVRAVAFIVKCYLTITAHKNSANGGSSSVANSADNFDSTILSLSLISIEDIIQSIQRAAITLRDCSPDELHLCTRYSNVLMYLCSEMKAK</sequence>
<dbReference type="SMART" id="SM00066">
    <property type="entry name" value="GAL4"/>
    <property type="match status" value="1"/>
</dbReference>
<dbReference type="GO" id="GO:0008270">
    <property type="term" value="F:zinc ion binding"/>
    <property type="evidence" value="ECO:0007669"/>
    <property type="project" value="InterPro"/>
</dbReference>
<dbReference type="InterPro" id="IPR052780">
    <property type="entry name" value="AAA_Catabolism_Regulators"/>
</dbReference>
<feature type="region of interest" description="Disordered" evidence="1">
    <location>
        <begin position="125"/>
        <end position="185"/>
    </location>
</feature>
<feature type="non-terminal residue" evidence="3">
    <location>
        <position position="853"/>
    </location>
</feature>
<feature type="region of interest" description="Disordered" evidence="1">
    <location>
        <begin position="65"/>
        <end position="108"/>
    </location>
</feature>
<dbReference type="InterPro" id="IPR036864">
    <property type="entry name" value="Zn2-C6_fun-type_DNA-bd_sf"/>
</dbReference>
<dbReference type="KEGG" id="pic:PICST_61599"/>
<evidence type="ECO:0000313" key="3">
    <source>
        <dbReference type="EMBL" id="ABN67456.2"/>
    </source>
</evidence>
<dbReference type="GO" id="GO:0000981">
    <property type="term" value="F:DNA-binding transcription factor activity, RNA polymerase II-specific"/>
    <property type="evidence" value="ECO:0007669"/>
    <property type="project" value="EnsemblFungi"/>
</dbReference>
<dbReference type="InParanoid" id="A3LXH0"/>